<sequence>LYSFSEGFEWLFAFRCYVDLFGVIGCQIRNLISIGDSAFNLLSILHLIGCHIEHIVLSTKASLKIGRFH</sequence>
<evidence type="ECO:0000313" key="1">
    <source>
        <dbReference type="WBParaSite" id="HPLM_0000577601-mRNA-1"/>
    </source>
</evidence>
<protein>
    <submittedName>
        <fullName evidence="1">7TM_GPCR_Srx domain-containing protein</fullName>
    </submittedName>
</protein>
<dbReference type="WBParaSite" id="HPLM_0000577601-mRNA-1">
    <property type="protein sequence ID" value="HPLM_0000577601-mRNA-1"/>
    <property type="gene ID" value="HPLM_0000577601"/>
</dbReference>
<organism evidence="1">
    <name type="scientific">Haemonchus placei</name>
    <name type="common">Barber's pole worm</name>
    <dbReference type="NCBI Taxonomy" id="6290"/>
    <lineage>
        <taxon>Eukaryota</taxon>
        <taxon>Metazoa</taxon>
        <taxon>Ecdysozoa</taxon>
        <taxon>Nematoda</taxon>
        <taxon>Chromadorea</taxon>
        <taxon>Rhabditida</taxon>
        <taxon>Rhabditina</taxon>
        <taxon>Rhabditomorpha</taxon>
        <taxon>Strongyloidea</taxon>
        <taxon>Trichostrongylidae</taxon>
        <taxon>Haemonchus</taxon>
    </lineage>
</organism>
<dbReference type="AlphaFoldDB" id="A0A0N4W6S0"/>
<proteinExistence type="predicted"/>
<accession>A0A0N4W6S0</accession>
<reference evidence="1" key="1">
    <citation type="submission" date="2017-02" db="UniProtKB">
        <authorList>
            <consortium name="WormBaseParasite"/>
        </authorList>
    </citation>
    <scope>IDENTIFICATION</scope>
</reference>
<name>A0A0N4W6S0_HAEPC</name>